<evidence type="ECO:0000313" key="2">
    <source>
        <dbReference type="Proteomes" id="UP001152531"/>
    </source>
</evidence>
<protein>
    <submittedName>
        <fullName evidence="1">Ornithine decarboxylase</fullName>
    </submittedName>
</protein>
<accession>A0ACA9YEY2</accession>
<reference evidence="1" key="1">
    <citation type="submission" date="2022-06" db="EMBL/GenBank/DDBJ databases">
        <authorList>
            <person name="Legras J.-L."/>
            <person name="Devillers H."/>
            <person name="Grondin C."/>
        </authorList>
    </citation>
    <scope>NUCLEOTIDE SEQUENCE</scope>
    <source>
        <strain evidence="1">CLIB 1444</strain>
    </source>
</reference>
<organism evidence="1 2">
    <name type="scientific">[Candida] jaroonii</name>
    <dbReference type="NCBI Taxonomy" id="467808"/>
    <lineage>
        <taxon>Eukaryota</taxon>
        <taxon>Fungi</taxon>
        <taxon>Dikarya</taxon>
        <taxon>Ascomycota</taxon>
        <taxon>Saccharomycotina</taxon>
        <taxon>Pichiomycetes</taxon>
        <taxon>Debaryomycetaceae</taxon>
        <taxon>Yamadazyma</taxon>
    </lineage>
</organism>
<proteinExistence type="predicted"/>
<name>A0ACA9YEY2_9ASCO</name>
<dbReference type="Proteomes" id="UP001152531">
    <property type="component" value="Unassembled WGS sequence"/>
</dbReference>
<keyword evidence="2" id="KW-1185">Reference proteome</keyword>
<sequence length="422" mass="47745">MAPVLEELIENREFEDFNHEISKFNDGTSKHLEFTSQNSVLKKIIETVNVIDHDSCLPGEEDSFFIVNLKEVEKSLHLWHEKLPRIQPFYAVKCNHNIEVVKYLSGRGVNFDCASKNEIEFILNLGVDPSRIVYANPCKTSSYIRYAHDNGVNLTTVDNCHELYKIKKYHPNTDILIRIITDDESAQCQLSTKFGCDMETALEILDVAKELELNIKGVAFHIGSGATDNQAIFKAIKDCREIFDNADNLGFKLDTVDIGGGFQRESFDTFSSMINYSIDKFFPSTYCESRDLRFIAEPGRFMVSDAFTLVTHVIAKRFDSMIYVNDGVYGNLNCILFDHQNPIPQLVPLDTKSLDTKEPSTTSLISYSIYGPTCDGLDKIGDFKLPPVNVGDWLYFENVGAYTSVASTSFNGFVSDKFIYVE</sequence>
<dbReference type="EMBL" id="CALSDN010000014">
    <property type="protein sequence ID" value="CAH6723302.1"/>
    <property type="molecule type" value="Genomic_DNA"/>
</dbReference>
<gene>
    <name evidence="1" type="ORF">CLIB1444_14S01046</name>
</gene>
<comment type="caution">
    <text evidence="1">The sequence shown here is derived from an EMBL/GenBank/DDBJ whole genome shotgun (WGS) entry which is preliminary data.</text>
</comment>
<evidence type="ECO:0000313" key="1">
    <source>
        <dbReference type="EMBL" id="CAH6723302.1"/>
    </source>
</evidence>